<keyword evidence="2" id="KW-0349">Heme</keyword>
<dbReference type="STRING" id="1675527.AIOL_002748"/>
<name>A0A0J9E4R1_9RHOB</name>
<evidence type="ECO:0000313" key="4">
    <source>
        <dbReference type="Proteomes" id="UP000037178"/>
    </source>
</evidence>
<dbReference type="AlphaFoldDB" id="A0A0J9E4R1"/>
<dbReference type="PRINTS" id="PR00385">
    <property type="entry name" value="P450"/>
</dbReference>
<dbReference type="RefSeq" id="WP_049643468.1">
    <property type="nucleotide sequence ID" value="NZ_LFTY01000002.1"/>
</dbReference>
<proteinExistence type="inferred from homology"/>
<keyword evidence="2" id="KW-0408">Iron</keyword>
<dbReference type="OrthoDB" id="9801155at2"/>
<dbReference type="PRINTS" id="PR00359">
    <property type="entry name" value="BP450"/>
</dbReference>
<keyword evidence="2" id="KW-0479">Metal-binding</keyword>
<dbReference type="SUPFAM" id="SSF48264">
    <property type="entry name" value="Cytochrome P450"/>
    <property type="match status" value="1"/>
</dbReference>
<gene>
    <name evidence="3" type="ORF">AIOL_002748</name>
</gene>
<keyword evidence="2" id="KW-0560">Oxidoreductase</keyword>
<evidence type="ECO:0000256" key="1">
    <source>
        <dbReference type="ARBA" id="ARBA00010617"/>
    </source>
</evidence>
<dbReference type="GO" id="GO:0005506">
    <property type="term" value="F:iron ion binding"/>
    <property type="evidence" value="ECO:0007669"/>
    <property type="project" value="InterPro"/>
</dbReference>
<dbReference type="PANTHER" id="PTHR46696">
    <property type="entry name" value="P450, PUTATIVE (EUROFUNG)-RELATED"/>
    <property type="match status" value="1"/>
</dbReference>
<dbReference type="PANTHER" id="PTHR46696:SF1">
    <property type="entry name" value="CYTOCHROME P450 YJIB-RELATED"/>
    <property type="match status" value="1"/>
</dbReference>
<dbReference type="InterPro" id="IPR017972">
    <property type="entry name" value="Cyt_P450_CS"/>
</dbReference>
<keyword evidence="4" id="KW-1185">Reference proteome</keyword>
<evidence type="ECO:0000313" key="3">
    <source>
        <dbReference type="EMBL" id="KMW57780.1"/>
    </source>
</evidence>
<dbReference type="InterPro" id="IPR036396">
    <property type="entry name" value="Cyt_P450_sf"/>
</dbReference>
<keyword evidence="2" id="KW-0503">Monooxygenase</keyword>
<sequence>MSGPLPFLDLTAEGFSTRSPEVLAAREAHWCAQTPFGLAVLRHREAGQLLRDRRLRQGSHAWPETMGLTGSFARFWSDSVIGQEGAAHKALRLAAQTALAPNWIARLVPQFEATATRLAEALPDPCEFIADFTEPFAGRAITTLLGLPETEAEWIAQDAVRLGLAMGLDAKAHEQLFNSATDRLMDLARQMVARARKTPSDDYVTRLMAAGNQLSDQQILDLVVISIFGGVDTTRAQLGFALALLAEHPAQWIALRADPGLIPGAIEEAIRARPTTTWSTREATEDFELSGVPIPKGTTLHILAHATATDPRANTGWQFDVTVKRKAHFGFGGGAHHCLGQFVARTDMAAALRVLVGRFSEVAFAAQPEWLPETGNTSPARLPLRFTE</sequence>
<comment type="caution">
    <text evidence="3">The sequence shown here is derived from an EMBL/GenBank/DDBJ whole genome shotgun (WGS) entry which is preliminary data.</text>
</comment>
<comment type="similarity">
    <text evidence="1 2">Belongs to the cytochrome P450 family.</text>
</comment>
<dbReference type="InterPro" id="IPR001128">
    <property type="entry name" value="Cyt_P450"/>
</dbReference>
<evidence type="ECO:0000256" key="2">
    <source>
        <dbReference type="RuleBase" id="RU000461"/>
    </source>
</evidence>
<dbReference type="PATRIC" id="fig|1675527.3.peg.2877"/>
<dbReference type="Gene3D" id="1.10.630.10">
    <property type="entry name" value="Cytochrome P450"/>
    <property type="match status" value="1"/>
</dbReference>
<dbReference type="GO" id="GO:0016705">
    <property type="term" value="F:oxidoreductase activity, acting on paired donors, with incorporation or reduction of molecular oxygen"/>
    <property type="evidence" value="ECO:0007669"/>
    <property type="project" value="InterPro"/>
</dbReference>
<dbReference type="PROSITE" id="PS00086">
    <property type="entry name" value="CYTOCHROME_P450"/>
    <property type="match status" value="1"/>
</dbReference>
<dbReference type="EMBL" id="LFTY01000002">
    <property type="protein sequence ID" value="KMW57780.1"/>
    <property type="molecule type" value="Genomic_DNA"/>
</dbReference>
<protein>
    <submittedName>
        <fullName evidence="3">Putative cytochrome P450 hydroxylase</fullName>
    </submittedName>
</protein>
<reference evidence="3 4" key="1">
    <citation type="submission" date="2015-06" db="EMBL/GenBank/DDBJ databases">
        <title>Draft genome sequence of an Alphaproteobacteria species associated to the Mediterranean sponge Oscarella lobularis.</title>
        <authorList>
            <person name="Jourda C."/>
            <person name="Santini S."/>
            <person name="Claverie J.-M."/>
        </authorList>
    </citation>
    <scope>NUCLEOTIDE SEQUENCE [LARGE SCALE GENOMIC DNA]</scope>
    <source>
        <strain evidence="3">IGS</strain>
    </source>
</reference>
<dbReference type="Proteomes" id="UP000037178">
    <property type="component" value="Unassembled WGS sequence"/>
</dbReference>
<dbReference type="GO" id="GO:0004497">
    <property type="term" value="F:monooxygenase activity"/>
    <property type="evidence" value="ECO:0007669"/>
    <property type="project" value="UniProtKB-KW"/>
</dbReference>
<organism evidence="3 4">
    <name type="scientific">Candidatus Rhodobacter oscarellae</name>
    <dbReference type="NCBI Taxonomy" id="1675527"/>
    <lineage>
        <taxon>Bacteria</taxon>
        <taxon>Pseudomonadati</taxon>
        <taxon>Pseudomonadota</taxon>
        <taxon>Alphaproteobacteria</taxon>
        <taxon>Rhodobacterales</taxon>
        <taxon>Rhodobacter group</taxon>
        <taxon>Rhodobacter</taxon>
    </lineage>
</organism>
<dbReference type="Pfam" id="PF00067">
    <property type="entry name" value="p450"/>
    <property type="match status" value="2"/>
</dbReference>
<dbReference type="InterPro" id="IPR002397">
    <property type="entry name" value="Cyt_P450_B"/>
</dbReference>
<dbReference type="GO" id="GO:0020037">
    <property type="term" value="F:heme binding"/>
    <property type="evidence" value="ECO:0007669"/>
    <property type="project" value="InterPro"/>
</dbReference>
<accession>A0A0J9E4R1</accession>